<accession>A0ABR2DCX4</accession>
<keyword evidence="2" id="KW-1185">Reference proteome</keyword>
<proteinExistence type="predicted"/>
<gene>
    <name evidence="1" type="ORF">V6N12_056761</name>
</gene>
<dbReference type="EMBL" id="JBBPBM010000030">
    <property type="protein sequence ID" value="KAK8535237.1"/>
    <property type="molecule type" value="Genomic_DNA"/>
</dbReference>
<protein>
    <submittedName>
        <fullName evidence="1">Uncharacterized protein</fullName>
    </submittedName>
</protein>
<reference evidence="1 2" key="1">
    <citation type="journal article" date="2024" name="G3 (Bethesda)">
        <title>Genome assembly of Hibiscus sabdariffa L. provides insights into metabolisms of medicinal natural products.</title>
        <authorList>
            <person name="Kim T."/>
        </authorList>
    </citation>
    <scope>NUCLEOTIDE SEQUENCE [LARGE SCALE GENOMIC DNA]</scope>
    <source>
        <strain evidence="1">TK-2024</strain>
        <tissue evidence="1">Old leaves</tissue>
    </source>
</reference>
<evidence type="ECO:0000313" key="2">
    <source>
        <dbReference type="Proteomes" id="UP001472677"/>
    </source>
</evidence>
<dbReference type="Proteomes" id="UP001472677">
    <property type="component" value="Unassembled WGS sequence"/>
</dbReference>
<sequence>MFSSSVLPTPSPYVFVVDPKLSYAPPVQNPIDIHDGTKNHSSKQREISSSMILAVGGMVGFLNPKQFEHESPSPAIASSGGSDRFHDYVGMTCLFEPSSHGHN</sequence>
<organism evidence="1 2">
    <name type="scientific">Hibiscus sabdariffa</name>
    <name type="common">roselle</name>
    <dbReference type="NCBI Taxonomy" id="183260"/>
    <lineage>
        <taxon>Eukaryota</taxon>
        <taxon>Viridiplantae</taxon>
        <taxon>Streptophyta</taxon>
        <taxon>Embryophyta</taxon>
        <taxon>Tracheophyta</taxon>
        <taxon>Spermatophyta</taxon>
        <taxon>Magnoliopsida</taxon>
        <taxon>eudicotyledons</taxon>
        <taxon>Gunneridae</taxon>
        <taxon>Pentapetalae</taxon>
        <taxon>rosids</taxon>
        <taxon>malvids</taxon>
        <taxon>Malvales</taxon>
        <taxon>Malvaceae</taxon>
        <taxon>Malvoideae</taxon>
        <taxon>Hibiscus</taxon>
    </lineage>
</organism>
<comment type="caution">
    <text evidence="1">The sequence shown here is derived from an EMBL/GenBank/DDBJ whole genome shotgun (WGS) entry which is preliminary data.</text>
</comment>
<evidence type="ECO:0000313" key="1">
    <source>
        <dbReference type="EMBL" id="KAK8535237.1"/>
    </source>
</evidence>
<name>A0ABR2DCX4_9ROSI</name>